<dbReference type="AlphaFoldDB" id="A0A0L6VQE9"/>
<gene>
    <name evidence="1" type="ORF">VP01_1213g4</name>
</gene>
<name>A0A0L6VQE9_9BASI</name>
<accession>A0A0L6VQE9</accession>
<evidence type="ECO:0000313" key="1">
    <source>
        <dbReference type="EMBL" id="KNZ62867.1"/>
    </source>
</evidence>
<dbReference type="VEuPathDB" id="FungiDB:VP01_1213g4"/>
<reference evidence="1 2" key="1">
    <citation type="submission" date="2015-08" db="EMBL/GenBank/DDBJ databases">
        <title>Next Generation Sequencing and Analysis of the Genome of Puccinia sorghi L Schw, the Causal Agent of Maize Common Rust.</title>
        <authorList>
            <person name="Rochi L."/>
            <person name="Burguener G."/>
            <person name="Darino M."/>
            <person name="Turjanski A."/>
            <person name="Kreff E."/>
            <person name="Dieguez M.J."/>
            <person name="Sacco F."/>
        </authorList>
    </citation>
    <scope>NUCLEOTIDE SEQUENCE [LARGE SCALE GENOMIC DNA]</scope>
    <source>
        <strain evidence="1 2">RO10H11247</strain>
    </source>
</reference>
<dbReference type="Proteomes" id="UP000037035">
    <property type="component" value="Unassembled WGS sequence"/>
</dbReference>
<keyword evidence="2" id="KW-1185">Reference proteome</keyword>
<comment type="caution">
    <text evidence="1">The sequence shown here is derived from an EMBL/GenBank/DDBJ whole genome shotgun (WGS) entry which is preliminary data.</text>
</comment>
<organism evidence="1 2">
    <name type="scientific">Puccinia sorghi</name>
    <dbReference type="NCBI Taxonomy" id="27349"/>
    <lineage>
        <taxon>Eukaryota</taxon>
        <taxon>Fungi</taxon>
        <taxon>Dikarya</taxon>
        <taxon>Basidiomycota</taxon>
        <taxon>Pucciniomycotina</taxon>
        <taxon>Pucciniomycetes</taxon>
        <taxon>Pucciniales</taxon>
        <taxon>Pucciniaceae</taxon>
        <taxon>Puccinia</taxon>
    </lineage>
</organism>
<evidence type="ECO:0000313" key="2">
    <source>
        <dbReference type="Proteomes" id="UP000037035"/>
    </source>
</evidence>
<dbReference type="EMBL" id="LAVV01002377">
    <property type="protein sequence ID" value="KNZ62867.1"/>
    <property type="molecule type" value="Genomic_DNA"/>
</dbReference>
<proteinExistence type="predicted"/>
<sequence>MVNRQPAKHEIINSQQLVQKLLNFVYKRGSTLSCFLGFTHSAIESFTHLIISSSNQINHSPSQPHFTRIHGVLDALTSCGNYSHHTINMYEHLTENMAPLEGLRAFFSNHEALHMLHSNLVTPHGPLKYLKTLVSLDYSPDSSAQVFLSLDYNHPFSSTLTLSTSAYSHFDLQVLNNPVTLQKLLVVVFLAKTPNQVTVFSKPVIVFYKPVSLFTYNIPSDYFILIFYLKGNLLNLNSLLRLRAQTCENNHFVSSIEPGMDGWCGLLVWRLILWDCKCDNVNLKSRIFIKDNKYNFPLESLNYWYEGGDMLLHDLNIGEGLSNGTKIIQAVSQKVL</sequence>
<protein>
    <submittedName>
        <fullName evidence="1">Uncharacterized protein</fullName>
    </submittedName>
</protein>